<dbReference type="GO" id="GO:0003700">
    <property type="term" value="F:DNA-binding transcription factor activity"/>
    <property type="evidence" value="ECO:0007669"/>
    <property type="project" value="InterPro"/>
</dbReference>
<dbReference type="PANTHER" id="PTHR18964">
    <property type="entry name" value="ROK (REPRESSOR, ORF, KINASE) FAMILY"/>
    <property type="match status" value="1"/>
</dbReference>
<evidence type="ECO:0000256" key="2">
    <source>
        <dbReference type="SAM" id="MobiDB-lite"/>
    </source>
</evidence>
<organism evidence="4 5">
    <name type="scientific">Stigmatella aurantiaca (strain DW4/3-1)</name>
    <dbReference type="NCBI Taxonomy" id="378806"/>
    <lineage>
        <taxon>Bacteria</taxon>
        <taxon>Pseudomonadati</taxon>
        <taxon>Myxococcota</taxon>
        <taxon>Myxococcia</taxon>
        <taxon>Myxococcales</taxon>
        <taxon>Cystobacterineae</taxon>
        <taxon>Archangiaceae</taxon>
        <taxon>Stigmatella</taxon>
    </lineage>
</organism>
<dbReference type="CDD" id="cd24076">
    <property type="entry name" value="ASKHA_ATPase_ROK_BsXylR-like"/>
    <property type="match status" value="1"/>
</dbReference>
<dbReference type="KEGG" id="sur:STAUR_2371"/>
<feature type="region of interest" description="Disordered" evidence="2">
    <location>
        <begin position="1"/>
        <end position="20"/>
    </location>
</feature>
<dbReference type="SUPFAM" id="SSF46785">
    <property type="entry name" value="Winged helix' DNA-binding domain"/>
    <property type="match status" value="1"/>
</dbReference>
<sequence length="405" mass="43386">MLQPDSVEQTAGMPTKMNSSSIRRLNRVRVFHALRQNPGSSQRELGRLTGLDKATVSVVVAQLQQEGLIERMASTSVRRVGRPETALTIAASAGVLVGARLEPKTIRMVATTLAGEILAHMQIDGSRNVRRAITLLQKGIQELLTQAGENREVRGIGVGIPGMMNREGRLVLAPNLGWRNSEIRPMLEENLNAPVYVDNDTNAASVAECLFGICRTVRNFIFITGHSGVGGGLVLDGRLYRGTGGFAGEVGHLSIVPGGRACGCGKRGCLETYVSEASILARLEELGRTLPDIWAVAEAQGDPKVRQVLDEVGTHLGFALSHLVNLMNPELIVLGGNLAVIAQLLMPTLKRALAEHTLRPLLEDVRLEVSPLGADAVPMGGIALALEGFLTSSVVMAEERSQRRG</sequence>
<dbReference type="eggNOG" id="COG1940">
    <property type="taxonomic scope" value="Bacteria"/>
</dbReference>
<dbReference type="STRING" id="378806.STAUR_2371"/>
<protein>
    <submittedName>
        <fullName evidence="4">Transcriptional regulator, ROK family</fullName>
    </submittedName>
</protein>
<reference evidence="4 5" key="1">
    <citation type="journal article" date="2011" name="Mol. Biol. Evol.">
        <title>Comparative genomic analysis of fruiting body formation in Myxococcales.</title>
        <authorList>
            <person name="Huntley S."/>
            <person name="Hamann N."/>
            <person name="Wegener-Feldbrugge S."/>
            <person name="Treuner-Lange A."/>
            <person name="Kube M."/>
            <person name="Reinhardt R."/>
            <person name="Klages S."/>
            <person name="Muller R."/>
            <person name="Ronning C.M."/>
            <person name="Nierman W.C."/>
            <person name="Sogaard-Andersen L."/>
        </authorList>
    </citation>
    <scope>NUCLEOTIDE SEQUENCE [LARGE SCALE GENOMIC DNA]</scope>
    <source>
        <strain evidence="4 5">DW4/3-1</strain>
    </source>
</reference>
<dbReference type="EMBL" id="CP002271">
    <property type="protein sequence ID" value="ADO70175.1"/>
    <property type="molecule type" value="Genomic_DNA"/>
</dbReference>
<dbReference type="InterPro" id="IPR000835">
    <property type="entry name" value="HTH_MarR-typ"/>
</dbReference>
<evidence type="ECO:0000259" key="3">
    <source>
        <dbReference type="Pfam" id="PF12802"/>
    </source>
</evidence>
<dbReference type="AlphaFoldDB" id="E3FEZ4"/>
<proteinExistence type="inferred from homology"/>
<evidence type="ECO:0000313" key="4">
    <source>
        <dbReference type="EMBL" id="ADO70175.1"/>
    </source>
</evidence>
<dbReference type="InterPro" id="IPR036388">
    <property type="entry name" value="WH-like_DNA-bd_sf"/>
</dbReference>
<evidence type="ECO:0000313" key="5">
    <source>
        <dbReference type="Proteomes" id="UP000001351"/>
    </source>
</evidence>
<keyword evidence="5" id="KW-1185">Reference proteome</keyword>
<feature type="domain" description="HTH marR-type" evidence="3">
    <location>
        <begin position="27"/>
        <end position="79"/>
    </location>
</feature>
<dbReference type="Proteomes" id="UP000001351">
    <property type="component" value="Chromosome"/>
</dbReference>
<dbReference type="InterPro" id="IPR043129">
    <property type="entry name" value="ATPase_NBD"/>
</dbReference>
<dbReference type="InterPro" id="IPR036390">
    <property type="entry name" value="WH_DNA-bd_sf"/>
</dbReference>
<dbReference type="SUPFAM" id="SSF53067">
    <property type="entry name" value="Actin-like ATPase domain"/>
    <property type="match status" value="1"/>
</dbReference>
<dbReference type="Pfam" id="PF12802">
    <property type="entry name" value="MarR_2"/>
    <property type="match status" value="1"/>
</dbReference>
<dbReference type="InterPro" id="IPR000600">
    <property type="entry name" value="ROK"/>
</dbReference>
<comment type="similarity">
    <text evidence="1">Belongs to the ROK (NagC/XylR) family.</text>
</comment>
<evidence type="ECO:0000256" key="1">
    <source>
        <dbReference type="ARBA" id="ARBA00006479"/>
    </source>
</evidence>
<dbReference type="Gene3D" id="1.10.10.10">
    <property type="entry name" value="Winged helix-like DNA-binding domain superfamily/Winged helix DNA-binding domain"/>
    <property type="match status" value="1"/>
</dbReference>
<dbReference type="Gene3D" id="3.30.420.40">
    <property type="match status" value="2"/>
</dbReference>
<dbReference type="HOGENOM" id="CLU_036604_13_2_7"/>
<accession>E3FEZ4</accession>
<dbReference type="PANTHER" id="PTHR18964:SF149">
    <property type="entry name" value="BIFUNCTIONAL UDP-N-ACETYLGLUCOSAMINE 2-EPIMERASE_N-ACETYLMANNOSAMINE KINASE"/>
    <property type="match status" value="1"/>
</dbReference>
<name>E3FEZ4_STIAD</name>
<dbReference type="Pfam" id="PF00480">
    <property type="entry name" value="ROK"/>
    <property type="match status" value="1"/>
</dbReference>
<gene>
    <name evidence="4" type="ordered locus">STAUR_2371</name>
</gene>